<protein>
    <submittedName>
        <fullName evidence="3">Uncharacterized protein</fullName>
    </submittedName>
</protein>
<feature type="region of interest" description="Disordered" evidence="1">
    <location>
        <begin position="32"/>
        <end position="86"/>
    </location>
</feature>
<keyword evidence="4" id="KW-1185">Reference proteome</keyword>
<dbReference type="AlphaFoldDB" id="A0A842HCK9"/>
<evidence type="ECO:0000256" key="2">
    <source>
        <dbReference type="SAM" id="SignalP"/>
    </source>
</evidence>
<dbReference type="EMBL" id="JACHVB010000012">
    <property type="protein sequence ID" value="MBC2593131.1"/>
    <property type="molecule type" value="Genomic_DNA"/>
</dbReference>
<dbReference type="RefSeq" id="WP_185674126.1">
    <property type="nucleotide sequence ID" value="NZ_JACHVB010000012.1"/>
</dbReference>
<comment type="caution">
    <text evidence="3">The sequence shown here is derived from an EMBL/GenBank/DDBJ whole genome shotgun (WGS) entry which is preliminary data.</text>
</comment>
<accession>A0A842HCK9</accession>
<feature type="chain" id="PRO_5032574380" evidence="2">
    <location>
        <begin position="26"/>
        <end position="452"/>
    </location>
</feature>
<gene>
    <name evidence="3" type="ORF">H5P28_02545</name>
</gene>
<reference evidence="3 4" key="1">
    <citation type="submission" date="2020-07" db="EMBL/GenBank/DDBJ databases">
        <authorList>
            <person name="Feng X."/>
        </authorList>
    </citation>
    <scope>NUCLEOTIDE SEQUENCE [LARGE SCALE GENOMIC DNA]</scope>
    <source>
        <strain evidence="3 4">JCM31066</strain>
    </source>
</reference>
<feature type="signal peptide" evidence="2">
    <location>
        <begin position="1"/>
        <end position="25"/>
    </location>
</feature>
<organism evidence="3 4">
    <name type="scientific">Ruficoccus amylovorans</name>
    <dbReference type="NCBI Taxonomy" id="1804625"/>
    <lineage>
        <taxon>Bacteria</taxon>
        <taxon>Pseudomonadati</taxon>
        <taxon>Verrucomicrobiota</taxon>
        <taxon>Opitutia</taxon>
        <taxon>Puniceicoccales</taxon>
        <taxon>Cerasicoccaceae</taxon>
        <taxon>Ruficoccus</taxon>
    </lineage>
</organism>
<sequence length="452" mass="50289">MTALQRVLRAILLLAALVIPAVLNAQPSAPEAQADEAQASSQTDVAASPPAEVPVVRRAPMQVGPTLDIQNRTGGGGGDSPELPATPRVQVRVTPNNYFQVAGEDYVSVQYVTHMAQQAGEYGSSLVPLSKSLPLPILVKLVPAAQASFESAFVIRPQPNGDVHVSIRWGEDTEFSQVCQALMSGWLVRCAIWRFGTDAAAEVPDWLELGAGLGLEVQLRPALIDEIALQSRKENPWSLERIFSIRGMDSSDSVQARRQCLWLLRFLENQSSDRERFQRLMAGFLKNLPPFHLLVAAFPESLPDEWTTAMWWAVGYEMGVRARQTPFYSLDESVKLIKDCATLTAEIDGRDVRALIHELYPYRGNPVMRSAARQRVREIKLLLQKVNPVYHNALLSLAVVYDTWLVLPQPESGDVFEPSEADKAYFRALELFTADYQTAELLNADIQRLLDW</sequence>
<name>A0A842HCK9_9BACT</name>
<proteinExistence type="predicted"/>
<evidence type="ECO:0000313" key="4">
    <source>
        <dbReference type="Proteomes" id="UP000546464"/>
    </source>
</evidence>
<evidence type="ECO:0000256" key="1">
    <source>
        <dbReference type="SAM" id="MobiDB-lite"/>
    </source>
</evidence>
<dbReference type="Proteomes" id="UP000546464">
    <property type="component" value="Unassembled WGS sequence"/>
</dbReference>
<keyword evidence="2" id="KW-0732">Signal</keyword>
<feature type="compositionally biased region" description="Low complexity" evidence="1">
    <location>
        <begin position="32"/>
        <end position="60"/>
    </location>
</feature>
<evidence type="ECO:0000313" key="3">
    <source>
        <dbReference type="EMBL" id="MBC2593131.1"/>
    </source>
</evidence>